<feature type="compositionally biased region" description="Basic and acidic residues" evidence="4">
    <location>
        <begin position="22"/>
        <end position="37"/>
    </location>
</feature>
<dbReference type="GO" id="GO:0005681">
    <property type="term" value="C:spliceosomal complex"/>
    <property type="evidence" value="ECO:0007669"/>
    <property type="project" value="TreeGrafter"/>
</dbReference>
<organism evidence="5 6">
    <name type="scientific">Dissostichus mawsoni</name>
    <name type="common">Antarctic cod</name>
    <dbReference type="NCBI Taxonomy" id="36200"/>
    <lineage>
        <taxon>Eukaryota</taxon>
        <taxon>Metazoa</taxon>
        <taxon>Chordata</taxon>
        <taxon>Craniata</taxon>
        <taxon>Vertebrata</taxon>
        <taxon>Euteleostomi</taxon>
        <taxon>Actinopterygii</taxon>
        <taxon>Neopterygii</taxon>
        <taxon>Teleostei</taxon>
        <taxon>Neoteleostei</taxon>
        <taxon>Acanthomorphata</taxon>
        <taxon>Eupercaria</taxon>
        <taxon>Perciformes</taxon>
        <taxon>Notothenioidei</taxon>
        <taxon>Nototheniidae</taxon>
        <taxon>Dissostichus</taxon>
    </lineage>
</organism>
<dbReference type="Pfam" id="PF07052">
    <property type="entry name" value="Hep_59"/>
    <property type="match status" value="1"/>
</dbReference>
<comment type="similarity">
    <text evidence="2">Belongs to the TLS1 family.</text>
</comment>
<comment type="caution">
    <text evidence="5">The sequence shown here is derived from an EMBL/GenBank/DDBJ whole genome shotgun (WGS) entry which is preliminary data.</text>
</comment>
<name>A0A7J5YMJ8_DISMA</name>
<comment type="subcellular location">
    <subcellularLocation>
        <location evidence="1">Nucleus</location>
    </subcellularLocation>
</comment>
<dbReference type="PANTHER" id="PTHR13486:SF2">
    <property type="entry name" value="SPLICING FACTOR C9ORF78"/>
    <property type="match status" value="1"/>
</dbReference>
<feature type="region of interest" description="Disordered" evidence="4">
    <location>
        <begin position="196"/>
        <end position="267"/>
    </location>
</feature>
<sequence>MPSGRNFRQRRNSSDVEEDETTKEVRSKVEEAKELQSLRKRQTGVSVSALLIGDLLPPENDADNDPFKLKSGGVIDMKKIKERNMGLTEEETDLNLGTSFSAETNRRDEDADMMKYIETELKKKKGLVEAVEQKVKVKNAEDHLYELPDSINVNSAKKTEEMLSNQMLSGIPEVDLGIDAKIKNIIQTEDAKAKLLQEQRNKKKDNGTSFRHQRQREEPKARPLRVGDTEKPGPEAPSPPNYRKRPNNEKATDDYHYEKFKKMNRRY</sequence>
<protein>
    <recommendedName>
        <fullName evidence="7">Telomere length and silencing protein 1 homolog</fullName>
    </recommendedName>
</protein>
<proteinExistence type="inferred from homology"/>
<dbReference type="PANTHER" id="PTHR13486">
    <property type="entry name" value="TELOMERE LENGTH AND SILENCING PROTEIN 1 TLS1 FAMILY MEMBER"/>
    <property type="match status" value="1"/>
</dbReference>
<evidence type="ECO:0000313" key="6">
    <source>
        <dbReference type="Proteomes" id="UP000518266"/>
    </source>
</evidence>
<evidence type="ECO:0000256" key="4">
    <source>
        <dbReference type="SAM" id="MobiDB-lite"/>
    </source>
</evidence>
<keyword evidence="3" id="KW-0539">Nucleus</keyword>
<keyword evidence="6" id="KW-1185">Reference proteome</keyword>
<evidence type="ECO:0000313" key="5">
    <source>
        <dbReference type="EMBL" id="KAF3850754.1"/>
    </source>
</evidence>
<dbReference type="InterPro" id="IPR010756">
    <property type="entry name" value="Tls1-like"/>
</dbReference>
<reference evidence="5 6" key="1">
    <citation type="submission" date="2020-03" db="EMBL/GenBank/DDBJ databases">
        <title>Dissostichus mawsoni Genome sequencing and assembly.</title>
        <authorList>
            <person name="Park H."/>
        </authorList>
    </citation>
    <scope>NUCLEOTIDE SEQUENCE [LARGE SCALE GENOMIC DNA]</scope>
    <source>
        <strain evidence="5">DM0001</strain>
        <tissue evidence="5">Muscle</tissue>
    </source>
</reference>
<gene>
    <name evidence="5" type="ORF">F7725_012526</name>
</gene>
<dbReference type="GO" id="GO:0000398">
    <property type="term" value="P:mRNA splicing, via spliceosome"/>
    <property type="evidence" value="ECO:0007669"/>
    <property type="project" value="TreeGrafter"/>
</dbReference>
<accession>A0A7J5YMJ8</accession>
<dbReference type="Proteomes" id="UP000518266">
    <property type="component" value="Unassembled WGS sequence"/>
</dbReference>
<evidence type="ECO:0000256" key="2">
    <source>
        <dbReference type="ARBA" id="ARBA00007643"/>
    </source>
</evidence>
<feature type="compositionally biased region" description="Basic and acidic residues" evidence="4">
    <location>
        <begin position="246"/>
        <end position="261"/>
    </location>
</feature>
<dbReference type="OrthoDB" id="5627at2759"/>
<evidence type="ECO:0000256" key="3">
    <source>
        <dbReference type="ARBA" id="ARBA00023242"/>
    </source>
</evidence>
<evidence type="ECO:0008006" key="7">
    <source>
        <dbReference type="Google" id="ProtNLM"/>
    </source>
</evidence>
<feature type="compositionally biased region" description="Basic and acidic residues" evidence="4">
    <location>
        <begin position="196"/>
        <end position="206"/>
    </location>
</feature>
<feature type="compositionally biased region" description="Basic and acidic residues" evidence="4">
    <location>
        <begin position="215"/>
        <end position="233"/>
    </location>
</feature>
<evidence type="ECO:0000256" key="1">
    <source>
        <dbReference type="ARBA" id="ARBA00004123"/>
    </source>
</evidence>
<dbReference type="AlphaFoldDB" id="A0A7J5YMJ8"/>
<dbReference type="EMBL" id="JAAKFY010000010">
    <property type="protein sequence ID" value="KAF3850754.1"/>
    <property type="molecule type" value="Genomic_DNA"/>
</dbReference>
<feature type="region of interest" description="Disordered" evidence="4">
    <location>
        <begin position="1"/>
        <end position="42"/>
    </location>
</feature>